<dbReference type="GO" id="GO:0005886">
    <property type="term" value="C:plasma membrane"/>
    <property type="evidence" value="ECO:0007669"/>
    <property type="project" value="UniProtKB-SubCell"/>
</dbReference>
<dbReference type="InterPro" id="IPR037185">
    <property type="entry name" value="EmrE-like"/>
</dbReference>
<evidence type="ECO:0000256" key="8">
    <source>
        <dbReference type="SAM" id="Phobius"/>
    </source>
</evidence>
<dbReference type="NCBIfam" id="TIGR00688">
    <property type="entry name" value="rarD"/>
    <property type="match status" value="1"/>
</dbReference>
<evidence type="ECO:0000256" key="5">
    <source>
        <dbReference type="ARBA" id="ARBA00022692"/>
    </source>
</evidence>
<dbReference type="InterPro" id="IPR000620">
    <property type="entry name" value="EamA_dom"/>
</dbReference>
<evidence type="ECO:0000313" key="10">
    <source>
        <dbReference type="EMBL" id="CAB4554376.1"/>
    </source>
</evidence>
<evidence type="ECO:0000256" key="3">
    <source>
        <dbReference type="ARBA" id="ARBA00022448"/>
    </source>
</evidence>
<feature type="transmembrane region" description="Helical" evidence="8">
    <location>
        <begin position="126"/>
        <end position="143"/>
    </location>
</feature>
<feature type="transmembrane region" description="Helical" evidence="8">
    <location>
        <begin position="40"/>
        <end position="58"/>
    </location>
</feature>
<sequence>MNKQQSGLLYGLFAYIIWGALPIYWGWMRQASAFEIISHRAIWSLVVCWAALAFRHELKEALRILRNPRMFLLLALTAGLVSGNWAIYIWSVTVDRIVESSLGYYITPLMNVAFGVIILREKMRKLQWLAVAIATIGVIALTYDYGQLPLIALGLACTWGLYSVIKKKLKVDPLIGLAIETIFASLPTIFYLTRLEIQGDAQFGNGLWISLGLATAGFATVLPLLAFNNAAVRLPLTTLGLMQYITPTVMFLVGVFINHEQMSGSRWIGFLTIWLALSVLATDMVRSGRPGDQGITQA</sequence>
<feature type="transmembrane region" description="Helical" evidence="8">
    <location>
        <begin position="70"/>
        <end position="90"/>
    </location>
</feature>
<keyword evidence="3" id="KW-0813">Transport</keyword>
<comment type="similarity">
    <text evidence="2">Belongs to the EamA transporter family.</text>
</comment>
<evidence type="ECO:0000256" key="2">
    <source>
        <dbReference type="ARBA" id="ARBA00007362"/>
    </source>
</evidence>
<comment type="subcellular location">
    <subcellularLocation>
        <location evidence="1">Cell membrane</location>
        <topology evidence="1">Multi-pass membrane protein</topology>
    </subcellularLocation>
</comment>
<dbReference type="AlphaFoldDB" id="A0A6J6CT82"/>
<dbReference type="Pfam" id="PF00892">
    <property type="entry name" value="EamA"/>
    <property type="match status" value="2"/>
</dbReference>
<evidence type="ECO:0000256" key="7">
    <source>
        <dbReference type="ARBA" id="ARBA00023136"/>
    </source>
</evidence>
<dbReference type="PANTHER" id="PTHR22911:SF137">
    <property type="entry name" value="SOLUTE CARRIER FAMILY 35 MEMBER G2-RELATED"/>
    <property type="match status" value="1"/>
</dbReference>
<protein>
    <submittedName>
        <fullName evidence="10">Unannotated protein</fullName>
    </submittedName>
</protein>
<evidence type="ECO:0000259" key="9">
    <source>
        <dbReference type="Pfam" id="PF00892"/>
    </source>
</evidence>
<feature type="transmembrane region" description="Helical" evidence="8">
    <location>
        <begin position="149"/>
        <end position="165"/>
    </location>
</feature>
<keyword evidence="7 8" id="KW-0472">Membrane</keyword>
<organism evidence="10">
    <name type="scientific">freshwater metagenome</name>
    <dbReference type="NCBI Taxonomy" id="449393"/>
    <lineage>
        <taxon>unclassified sequences</taxon>
        <taxon>metagenomes</taxon>
        <taxon>ecological metagenomes</taxon>
    </lineage>
</organism>
<feature type="transmembrane region" description="Helical" evidence="8">
    <location>
        <begin position="7"/>
        <end position="28"/>
    </location>
</feature>
<dbReference type="SUPFAM" id="SSF103481">
    <property type="entry name" value="Multidrug resistance efflux transporter EmrE"/>
    <property type="match status" value="2"/>
</dbReference>
<reference evidence="10" key="1">
    <citation type="submission" date="2020-05" db="EMBL/GenBank/DDBJ databases">
        <authorList>
            <person name="Chiriac C."/>
            <person name="Salcher M."/>
            <person name="Ghai R."/>
            <person name="Kavagutti S V."/>
        </authorList>
    </citation>
    <scope>NUCLEOTIDE SEQUENCE</scope>
</reference>
<accession>A0A6J6CT82</accession>
<proteinExistence type="inferred from homology"/>
<feature type="transmembrane region" description="Helical" evidence="8">
    <location>
        <begin position="239"/>
        <end position="258"/>
    </location>
</feature>
<feature type="domain" description="EamA" evidence="9">
    <location>
        <begin position="6"/>
        <end position="142"/>
    </location>
</feature>
<feature type="transmembrane region" description="Helical" evidence="8">
    <location>
        <begin position="264"/>
        <end position="281"/>
    </location>
</feature>
<feature type="transmembrane region" description="Helical" evidence="8">
    <location>
        <begin position="102"/>
        <end position="119"/>
    </location>
</feature>
<dbReference type="EMBL" id="CAEZSV010000105">
    <property type="protein sequence ID" value="CAB4554376.1"/>
    <property type="molecule type" value="Genomic_DNA"/>
</dbReference>
<name>A0A6J6CT82_9ZZZZ</name>
<feature type="domain" description="EamA" evidence="9">
    <location>
        <begin position="150"/>
        <end position="280"/>
    </location>
</feature>
<dbReference type="InterPro" id="IPR004626">
    <property type="entry name" value="RarD"/>
</dbReference>
<evidence type="ECO:0000256" key="1">
    <source>
        <dbReference type="ARBA" id="ARBA00004651"/>
    </source>
</evidence>
<evidence type="ECO:0000256" key="6">
    <source>
        <dbReference type="ARBA" id="ARBA00022989"/>
    </source>
</evidence>
<gene>
    <name evidence="10" type="ORF">UFOPK1506_00657</name>
</gene>
<evidence type="ECO:0000256" key="4">
    <source>
        <dbReference type="ARBA" id="ARBA00022475"/>
    </source>
</evidence>
<dbReference type="PANTHER" id="PTHR22911">
    <property type="entry name" value="ACYL-MALONYL CONDENSING ENZYME-RELATED"/>
    <property type="match status" value="1"/>
</dbReference>
<keyword evidence="4" id="KW-1003">Cell membrane</keyword>
<keyword evidence="5 8" id="KW-0812">Transmembrane</keyword>
<feature type="transmembrane region" description="Helical" evidence="8">
    <location>
        <begin position="174"/>
        <end position="193"/>
    </location>
</feature>
<feature type="transmembrane region" description="Helical" evidence="8">
    <location>
        <begin position="205"/>
        <end position="227"/>
    </location>
</feature>
<keyword evidence="6 8" id="KW-1133">Transmembrane helix</keyword>